<name>I3SCU2_MEDTR</name>
<reference evidence="1" key="1">
    <citation type="submission" date="2012-05" db="EMBL/GenBank/DDBJ databases">
        <authorList>
            <person name="Krishnakumar V."/>
            <person name="Cheung F."/>
            <person name="Xiao Y."/>
            <person name="Chan A."/>
            <person name="Moskal W.A."/>
            <person name="Town C.D."/>
        </authorList>
    </citation>
    <scope>NUCLEOTIDE SEQUENCE</scope>
</reference>
<sequence>MITVSHYSTRQNFDLYEIHGMVCVIVFHNTPQDKILISTRYMGWCAL</sequence>
<proteinExistence type="evidence at transcript level"/>
<protein>
    <submittedName>
        <fullName evidence="1">Uncharacterized protein</fullName>
    </submittedName>
</protein>
<evidence type="ECO:0000313" key="1">
    <source>
        <dbReference type="EMBL" id="AFK38084.1"/>
    </source>
</evidence>
<accession>I3SCU2</accession>
<organism evidence="1">
    <name type="scientific">Medicago truncatula</name>
    <name type="common">Barrel medic</name>
    <name type="synonym">Medicago tribuloides</name>
    <dbReference type="NCBI Taxonomy" id="3880"/>
    <lineage>
        <taxon>Eukaryota</taxon>
        <taxon>Viridiplantae</taxon>
        <taxon>Streptophyta</taxon>
        <taxon>Embryophyta</taxon>
        <taxon>Tracheophyta</taxon>
        <taxon>Spermatophyta</taxon>
        <taxon>Magnoliopsida</taxon>
        <taxon>eudicotyledons</taxon>
        <taxon>Gunneridae</taxon>
        <taxon>Pentapetalae</taxon>
        <taxon>rosids</taxon>
        <taxon>fabids</taxon>
        <taxon>Fabales</taxon>
        <taxon>Fabaceae</taxon>
        <taxon>Papilionoideae</taxon>
        <taxon>50 kb inversion clade</taxon>
        <taxon>NPAAA clade</taxon>
        <taxon>Hologalegina</taxon>
        <taxon>IRL clade</taxon>
        <taxon>Trifolieae</taxon>
        <taxon>Medicago</taxon>
    </lineage>
</organism>
<dbReference type="AlphaFoldDB" id="I3SCU2"/>
<dbReference type="EMBL" id="BT138289">
    <property type="protein sequence ID" value="AFK38084.1"/>
    <property type="molecule type" value="mRNA"/>
</dbReference>